<dbReference type="SUPFAM" id="SSF56563">
    <property type="entry name" value="Major capsid protein gp5"/>
    <property type="match status" value="1"/>
</dbReference>
<evidence type="ECO:0000259" key="10">
    <source>
        <dbReference type="Pfam" id="PF05065"/>
    </source>
</evidence>
<evidence type="ECO:0000256" key="2">
    <source>
        <dbReference type="ARBA" id="ARBA00022612"/>
    </source>
</evidence>
<evidence type="ECO:0000313" key="12">
    <source>
        <dbReference type="Proteomes" id="UP000671938"/>
    </source>
</evidence>
<keyword evidence="2" id="KW-1188">Viral release from host cell</keyword>
<protein>
    <submittedName>
        <fullName evidence="11">Major capsid protein</fullName>
    </submittedName>
</protein>
<reference evidence="12" key="1">
    <citation type="submission" date="2020-03" db="EMBL/GenBank/DDBJ databases">
        <title>Development of an integrated pest management strategy to control Xanthomonas campestris pv. campestris by using bacteriophages.</title>
        <authorList>
            <person name="Holtappels D."/>
            <person name="Rombouts S."/>
            <person name="Lavigne R."/>
            <person name="Wagemans J."/>
        </authorList>
    </citation>
    <scope>NUCLEOTIDE SEQUENCE [LARGE SCALE GENOMIC DNA]</scope>
</reference>
<dbReference type="Pfam" id="PF05065">
    <property type="entry name" value="Phage_capsid"/>
    <property type="match status" value="1"/>
</dbReference>
<keyword evidence="6" id="KW-0118">Viral capsid assembly</keyword>
<keyword evidence="7" id="KW-1273">Viral capsid maturation</keyword>
<proteinExistence type="predicted"/>
<evidence type="ECO:0000256" key="4">
    <source>
        <dbReference type="ARBA" id="ARBA00022801"/>
    </source>
</evidence>
<dbReference type="GO" id="GO:0008233">
    <property type="term" value="F:peptidase activity"/>
    <property type="evidence" value="ECO:0007669"/>
    <property type="project" value="UniProtKB-KW"/>
</dbReference>
<keyword evidence="5" id="KW-0946">Virion</keyword>
<evidence type="ECO:0000256" key="1">
    <source>
        <dbReference type="ARBA" id="ARBA00004328"/>
    </source>
</evidence>
<accession>A0A858NPB4</accession>
<keyword evidence="4" id="KW-0378">Hydrolase</keyword>
<dbReference type="GO" id="GO:0006508">
    <property type="term" value="P:proteolysis"/>
    <property type="evidence" value="ECO:0007669"/>
    <property type="project" value="UniProtKB-KW"/>
</dbReference>
<evidence type="ECO:0000256" key="3">
    <source>
        <dbReference type="ARBA" id="ARBA00022670"/>
    </source>
</evidence>
<dbReference type="Proteomes" id="UP000671938">
    <property type="component" value="Segment"/>
</dbReference>
<dbReference type="GO" id="GO:0046797">
    <property type="term" value="P:viral procapsid maturation"/>
    <property type="evidence" value="ECO:0007669"/>
    <property type="project" value="UniProtKB-KW"/>
</dbReference>
<keyword evidence="12" id="KW-1185">Reference proteome</keyword>
<organism evidence="11 12">
    <name type="scientific">Xanthomonas phage FoX1</name>
    <dbReference type="NCBI Taxonomy" id="2723897"/>
    <lineage>
        <taxon>Viruses</taxon>
        <taxon>Duplodnaviria</taxon>
        <taxon>Heunggongvirae</taxon>
        <taxon>Uroviricota</taxon>
        <taxon>Caudoviricetes</taxon>
        <taxon>Foxunavirus</taxon>
        <taxon>Foxunavirus fox1</taxon>
    </lineage>
</organism>
<dbReference type="GO" id="GO:0044423">
    <property type="term" value="C:virion component"/>
    <property type="evidence" value="ECO:0007669"/>
    <property type="project" value="UniProtKB-KW"/>
</dbReference>
<feature type="compositionally biased region" description="Polar residues" evidence="8">
    <location>
        <begin position="200"/>
        <end position="216"/>
    </location>
</feature>
<comment type="subcellular location">
    <subcellularLocation>
        <location evidence="1">Virion</location>
    </subcellularLocation>
</comment>
<evidence type="ECO:0000256" key="7">
    <source>
        <dbReference type="ARBA" id="ARBA00023045"/>
    </source>
</evidence>
<dbReference type="InterPro" id="IPR054612">
    <property type="entry name" value="Phage_capsid-like_C"/>
</dbReference>
<keyword evidence="3" id="KW-0645">Protease</keyword>
<feature type="domain" description="Prohead serine protease" evidence="9">
    <location>
        <begin position="90"/>
        <end position="182"/>
    </location>
</feature>
<dbReference type="InterPro" id="IPR054613">
    <property type="entry name" value="Peptidase_S78_dom"/>
</dbReference>
<dbReference type="InterPro" id="IPR024455">
    <property type="entry name" value="Phage_capsid"/>
</dbReference>
<evidence type="ECO:0000256" key="5">
    <source>
        <dbReference type="ARBA" id="ARBA00022844"/>
    </source>
</evidence>
<dbReference type="Pfam" id="PF04586">
    <property type="entry name" value="Peptidase_S78"/>
    <property type="match status" value="1"/>
</dbReference>
<dbReference type="EMBL" id="MT161381">
    <property type="protein sequence ID" value="QJB21745.1"/>
    <property type="molecule type" value="Genomic_DNA"/>
</dbReference>
<evidence type="ECO:0000256" key="6">
    <source>
        <dbReference type="ARBA" id="ARBA00022950"/>
    </source>
</evidence>
<feature type="domain" description="Phage capsid-like C-terminal" evidence="10">
    <location>
        <begin position="417"/>
        <end position="683"/>
    </location>
</feature>
<gene>
    <name evidence="11" type="ORF">XccvBFoX1_gp06</name>
</gene>
<evidence type="ECO:0000259" key="9">
    <source>
        <dbReference type="Pfam" id="PF04586"/>
    </source>
</evidence>
<evidence type="ECO:0000256" key="8">
    <source>
        <dbReference type="SAM" id="MobiDB-lite"/>
    </source>
</evidence>
<dbReference type="Gene3D" id="3.30.2400.10">
    <property type="entry name" value="Major capsid protein gp5"/>
    <property type="match status" value="1"/>
</dbReference>
<sequence length="684" mass="74248">MHKTTTLLRAIQAGGLVTRSAPNTAERLKEIQSRGLVQRVAEVVSVDETARTVELSFSSETRVTRWWGEEVLSHDPAHVRLGRLLDGGALLWNHDWDDQRGVVESARIDGDRKGRAVVRFGTSAKAEELWQDVKGKIKRHVSVGYFIHAIKLIEEREGVETYLATDWEPYEISIVSVPADVNVGIGRTAEIPDMERTPKNPDTTGYSKKAPQSDNRNQPDMKFKNIRNAAGDLVKVEIDDAGNVIRDVEVLEYASDTQRSLAARGATGERTRVSEITSLGERYGRHLANGAEMVRTAIADGTSPADFQGALLAANEQRMSQPLNDQNASADIGMSEREVSQFSLLRVVRALADPTSTAAREAAAMEFRASDAARERMGRDDNGSGNFMIPSDVLRRAVGGDFSRAALSTSATTGGNGGVLVEHTLQTGSFIDILRRKNVVMQYARVLAGLVGNVDIPKQIAAAVAYWIGEGQDAQETGIAFGQLSLKPKTLAAFTDITRRMSMQSSMDVESMLRTDLAVAMATAIDYAAYYGPGTEYMPKGITNHDGINAVAFATPGRPTYGELVDMETAVALDDADVDGMRFIAAAGFRGRAKQTVKFPTQTDSATIWEPGNTVNGYPVSITNQVAASDVLFGNFNDMIVAMWGGLEINVDRAALAKSGGLRIIAFQDVDIALRRTESFVLGR</sequence>
<dbReference type="NCBIfam" id="TIGR01554">
    <property type="entry name" value="major_cap_HK97"/>
    <property type="match status" value="1"/>
</dbReference>
<name>A0A858NPB4_9CAUD</name>
<evidence type="ECO:0000313" key="11">
    <source>
        <dbReference type="EMBL" id="QJB21745.1"/>
    </source>
</evidence>
<feature type="region of interest" description="Disordered" evidence="8">
    <location>
        <begin position="188"/>
        <end position="220"/>
    </location>
</feature>